<evidence type="ECO:0000313" key="1">
    <source>
        <dbReference type="EMBL" id="EGK70449.1"/>
    </source>
</evidence>
<dbReference type="PANTHER" id="PTHR38784">
    <property type="entry name" value="SUCROSE PHOSPHORYLASE"/>
    <property type="match status" value="1"/>
</dbReference>
<gene>
    <name evidence="1" type="ORF">METUNv1_03354</name>
</gene>
<dbReference type="SMART" id="SM01322">
    <property type="entry name" value="YaeQ"/>
    <property type="match status" value="1"/>
</dbReference>
<dbReference type="OrthoDB" id="5293309at2"/>
<comment type="caution">
    <text evidence="1">The sequence shown here is derived from an EMBL/GenBank/DDBJ whole genome shotgun (WGS) entry which is preliminary data.</text>
</comment>
<dbReference type="eggNOG" id="COG4681">
    <property type="taxonomic scope" value="Bacteria"/>
</dbReference>
<dbReference type="InterPro" id="IPR011335">
    <property type="entry name" value="Restrct_endonuc-II-like"/>
</dbReference>
<proteinExistence type="predicted"/>
<dbReference type="EMBL" id="AFHG01000057">
    <property type="protein sequence ID" value="EGK70449.1"/>
    <property type="molecule type" value="Genomic_DNA"/>
</dbReference>
<dbReference type="PIRSF" id="PIRSF011484">
    <property type="entry name" value="YaeQ"/>
    <property type="match status" value="1"/>
</dbReference>
<dbReference type="Gene3D" id="3.10.640.10">
    <property type="entry name" value="Restriction endonuclease-like alpha-beta roll domain"/>
    <property type="match status" value="1"/>
</dbReference>
<accession>F5RFW1</accession>
<reference evidence="1 2" key="1">
    <citation type="journal article" date="2011" name="J. Bacteriol.">
        <title>Genome sequence of Methyloversatilis universalis FAM5T, a methylotrophic representative of the order Rhodocyclales.</title>
        <authorList>
            <person name="Kittichotirat W."/>
            <person name="Good N.M."/>
            <person name="Hall R."/>
            <person name="Bringel F."/>
            <person name="Lajus A."/>
            <person name="Medigue C."/>
            <person name="Smalley N.E."/>
            <person name="Beck D."/>
            <person name="Bumgarner R."/>
            <person name="Vuilleumier S."/>
            <person name="Kalyuzhnaya M.G."/>
        </authorList>
    </citation>
    <scope>NUCLEOTIDE SEQUENCE [LARGE SCALE GENOMIC DNA]</scope>
    <source>
        <strain evidence="2">ATCC BAA-1314 / JCM 13912 / FAM5</strain>
    </source>
</reference>
<organism evidence="1 2">
    <name type="scientific">Methyloversatilis universalis (strain ATCC BAA-1314 / DSM 25237 / JCM 13912 / CCUG 52030 / FAM5)</name>
    <dbReference type="NCBI Taxonomy" id="1000565"/>
    <lineage>
        <taxon>Bacteria</taxon>
        <taxon>Pseudomonadati</taxon>
        <taxon>Pseudomonadota</taxon>
        <taxon>Betaproteobacteria</taxon>
        <taxon>Nitrosomonadales</taxon>
        <taxon>Sterolibacteriaceae</taxon>
        <taxon>Methyloversatilis</taxon>
    </lineage>
</organism>
<dbReference type="Proteomes" id="UP000005019">
    <property type="component" value="Unassembled WGS sequence"/>
</dbReference>
<dbReference type="RefSeq" id="WP_008063704.1">
    <property type="nucleotide sequence ID" value="NZ_AFHG01000057.1"/>
</dbReference>
<name>F5RFW1_METUF</name>
<dbReference type="InterPro" id="IPR038590">
    <property type="entry name" value="YaeQ_sf"/>
</dbReference>
<evidence type="ECO:0008006" key="3">
    <source>
        <dbReference type="Google" id="ProtNLM"/>
    </source>
</evidence>
<evidence type="ECO:0000313" key="2">
    <source>
        <dbReference type="Proteomes" id="UP000005019"/>
    </source>
</evidence>
<sequence length="180" mass="19924">MALKSTIYKIKLNVSDMDRPHYGEYALTVARHPSESDERMMVRVLAFALHADEDLRFGRGLSTEDEADLYAQDLTGAIRLWIDVGLPDERLVRKAAGRADQVVVLNYGRTAGQWWEQSKATLSKLGNLTVYRLSTADSQALAGLAQRGADLQCIVQEGQLWLGDDSGMLQPVLERVFGGA</sequence>
<protein>
    <recommendedName>
        <fullName evidence="3">YaeQ family protein</fullName>
    </recommendedName>
</protein>
<dbReference type="Pfam" id="PF07152">
    <property type="entry name" value="YaeQ"/>
    <property type="match status" value="1"/>
</dbReference>
<dbReference type="InterPro" id="IPR009822">
    <property type="entry name" value="YaeQ"/>
</dbReference>
<dbReference type="SUPFAM" id="SSF52980">
    <property type="entry name" value="Restriction endonuclease-like"/>
    <property type="match status" value="1"/>
</dbReference>
<dbReference type="STRING" id="1000565.METUNv1_03354"/>
<dbReference type="AlphaFoldDB" id="F5RFW1"/>
<dbReference type="PANTHER" id="PTHR38784:SF1">
    <property type="entry name" value="SUCROSE PHOSPHORYLASE"/>
    <property type="match status" value="1"/>
</dbReference>
<keyword evidence="2" id="KW-1185">Reference proteome</keyword>